<name>A0A358HP97_9PROT</name>
<gene>
    <name evidence="2" type="ORF">DEF21_03765</name>
</gene>
<dbReference type="Proteomes" id="UP000264753">
    <property type="component" value="Unassembled WGS sequence"/>
</dbReference>
<feature type="transmembrane region" description="Helical" evidence="1">
    <location>
        <begin position="6"/>
        <end position="25"/>
    </location>
</feature>
<sequence length="39" mass="4102">GVTTYLGSSYTFIVVFALVIAVLTIKPSGLFGRAAIKKV</sequence>
<dbReference type="EMBL" id="DOOG01000031">
    <property type="protein sequence ID" value="HBU97009.1"/>
    <property type="molecule type" value="Genomic_DNA"/>
</dbReference>
<comment type="caution">
    <text evidence="2">The sequence shown here is derived from an EMBL/GenBank/DDBJ whole genome shotgun (WGS) entry which is preliminary data.</text>
</comment>
<accession>A0A358HP97</accession>
<proteinExistence type="predicted"/>
<organism evidence="2 3">
    <name type="scientific">Thalassospira lucentensis</name>
    <dbReference type="NCBI Taxonomy" id="168935"/>
    <lineage>
        <taxon>Bacteria</taxon>
        <taxon>Pseudomonadati</taxon>
        <taxon>Pseudomonadota</taxon>
        <taxon>Alphaproteobacteria</taxon>
        <taxon>Rhodospirillales</taxon>
        <taxon>Thalassospiraceae</taxon>
        <taxon>Thalassospira</taxon>
    </lineage>
</organism>
<keyword evidence="1" id="KW-0812">Transmembrane</keyword>
<dbReference type="AlphaFoldDB" id="A0A358HP97"/>
<evidence type="ECO:0000313" key="3">
    <source>
        <dbReference type="Proteomes" id="UP000264753"/>
    </source>
</evidence>
<keyword evidence="1" id="KW-0472">Membrane</keyword>
<feature type="non-terminal residue" evidence="2">
    <location>
        <position position="1"/>
    </location>
</feature>
<reference evidence="2 3" key="1">
    <citation type="journal article" date="2018" name="Nat. Biotechnol.">
        <title>A standardized bacterial taxonomy based on genome phylogeny substantially revises the tree of life.</title>
        <authorList>
            <person name="Parks D.H."/>
            <person name="Chuvochina M."/>
            <person name="Waite D.W."/>
            <person name="Rinke C."/>
            <person name="Skarshewski A."/>
            <person name="Chaumeil P.A."/>
            <person name="Hugenholtz P."/>
        </authorList>
    </citation>
    <scope>NUCLEOTIDE SEQUENCE [LARGE SCALE GENOMIC DNA]</scope>
    <source>
        <strain evidence="2">UBA8707</strain>
    </source>
</reference>
<evidence type="ECO:0000313" key="2">
    <source>
        <dbReference type="EMBL" id="HBU97009.1"/>
    </source>
</evidence>
<keyword evidence="1" id="KW-1133">Transmembrane helix</keyword>
<evidence type="ECO:0000256" key="1">
    <source>
        <dbReference type="SAM" id="Phobius"/>
    </source>
</evidence>
<protein>
    <submittedName>
        <fullName evidence="2">Branched-chain amino acid ABC transporter permease</fullName>
    </submittedName>
</protein>